<dbReference type="AlphaFoldDB" id="A0A6C0D8U9"/>
<organism evidence="1">
    <name type="scientific">viral metagenome</name>
    <dbReference type="NCBI Taxonomy" id="1070528"/>
    <lineage>
        <taxon>unclassified sequences</taxon>
        <taxon>metagenomes</taxon>
        <taxon>organismal metagenomes</taxon>
    </lineage>
</organism>
<sequence>MYMDNTNKNENTESYVLDDDDMVFNKVDGKIKSTGFSVNSILMQKGEPLLITKNSGLQIGGGKTVSDLFKDLAVPLGLVHFKEKQFGGKIEESKIKNNDETISDDIHEKLLRMVEVNGETKTKKTRRVLNVPKNRKTKKQKI</sequence>
<dbReference type="EMBL" id="MN739552">
    <property type="protein sequence ID" value="QHT12881.1"/>
    <property type="molecule type" value="Genomic_DNA"/>
</dbReference>
<evidence type="ECO:0000313" key="1">
    <source>
        <dbReference type="EMBL" id="QHT12881.1"/>
    </source>
</evidence>
<name>A0A6C0D8U9_9ZZZZ</name>
<reference evidence="1" key="1">
    <citation type="journal article" date="2020" name="Nature">
        <title>Giant virus diversity and host interactions through global metagenomics.</title>
        <authorList>
            <person name="Schulz F."/>
            <person name="Roux S."/>
            <person name="Paez-Espino D."/>
            <person name="Jungbluth S."/>
            <person name="Walsh D.A."/>
            <person name="Denef V.J."/>
            <person name="McMahon K.D."/>
            <person name="Konstantinidis K.T."/>
            <person name="Eloe-Fadrosh E.A."/>
            <person name="Kyrpides N.C."/>
            <person name="Woyke T."/>
        </authorList>
    </citation>
    <scope>NUCLEOTIDE SEQUENCE</scope>
    <source>
        <strain evidence="1">GVMAG-M-3300023174-130</strain>
    </source>
</reference>
<accession>A0A6C0D8U9</accession>
<proteinExistence type="predicted"/>
<protein>
    <submittedName>
        <fullName evidence="1">Uncharacterized protein</fullName>
    </submittedName>
</protein>